<reference evidence="7" key="5">
    <citation type="submission" date="2025-09" db="UniProtKB">
        <authorList>
            <consortium name="Ensembl"/>
        </authorList>
    </citation>
    <scope>IDENTIFICATION</scope>
</reference>
<dbReference type="EMBL" id="AC104183">
    <property type="status" value="NOT_ANNOTATED_CDS"/>
    <property type="molecule type" value="Genomic_DNA"/>
</dbReference>
<dbReference type="GO" id="GO:0008270">
    <property type="term" value="F:zinc ion binding"/>
    <property type="evidence" value="ECO:0007669"/>
    <property type="project" value="UniProtKB-KW"/>
</dbReference>
<keyword evidence="2" id="KW-0479">Metal-binding</keyword>
<evidence type="ECO:0000313" key="8">
    <source>
        <dbReference type="Proteomes" id="UP000005640"/>
    </source>
</evidence>
<sequence length="130" mass="13997">MRNIMYFGGTCQSPALPALVRPPAPPLQPSLDIKPFLPFPLDTAAAVNLFPNFNAGQSLPLSPRLECSGTNIIHYSLNPLVLSDPLILAFQVVGPTDGPDSESCNKPYIRGSSSPPKKANHIMQHLPVEI</sequence>
<accession>A0A994J5B7</accession>
<dbReference type="InterPro" id="IPR051845">
    <property type="entry name" value="Znf385"/>
</dbReference>
<dbReference type="EMBL" id="AC096914">
    <property type="status" value="NOT_ANNOTATED_CDS"/>
    <property type="molecule type" value="Genomic_DNA"/>
</dbReference>
<evidence type="ECO:0000256" key="1">
    <source>
        <dbReference type="ARBA" id="ARBA00004123"/>
    </source>
</evidence>
<name>A0A994J5B7_HUMAN</name>
<dbReference type="Proteomes" id="UP000005640">
    <property type="component" value="Chromosome 3"/>
</dbReference>
<dbReference type="OpenTargets" id="ENSG00000151789"/>
<evidence type="ECO:0000256" key="5">
    <source>
        <dbReference type="ARBA" id="ARBA00022833"/>
    </source>
</evidence>
<dbReference type="GO" id="GO:0005634">
    <property type="term" value="C:nucleus"/>
    <property type="evidence" value="ECO:0007669"/>
    <property type="project" value="UniProtKB-SubCell"/>
</dbReference>
<dbReference type="Ensembl" id="ENST00000706132.1">
    <property type="protein sequence ID" value="ENSP00000516217.1"/>
    <property type="gene ID" value="ENSG00000151789.13"/>
</dbReference>
<dbReference type="PANTHER" id="PTHR23067">
    <property type="entry name" value="DOUBLE-STRANDED RNA-BINDING ZINC FINGER PROTEIN"/>
    <property type="match status" value="1"/>
</dbReference>
<keyword evidence="3" id="KW-0677">Repeat</keyword>
<keyword evidence="8" id="KW-1185">Reference proteome</keyword>
<gene>
    <name evidence="7" type="primary">ZNF385D</name>
</gene>
<dbReference type="Ensembl" id="ENST00000706132.1">
    <property type="protein sequence ID" value="ENSP00000516217.1"/>
    <property type="gene ID" value="ENSG00000151789.14"/>
</dbReference>
<dbReference type="OrthoDB" id="9448812at2759"/>
<evidence type="ECO:0000256" key="6">
    <source>
        <dbReference type="ARBA" id="ARBA00023242"/>
    </source>
</evidence>
<proteinExistence type="predicted"/>
<dbReference type="HGNC" id="HGNC:26191">
    <property type="gene designation" value="ZNF385D"/>
</dbReference>
<evidence type="ECO:0000256" key="4">
    <source>
        <dbReference type="ARBA" id="ARBA00022771"/>
    </source>
</evidence>
<dbReference type="EMBL" id="AC138122">
    <property type="status" value="NOT_ANNOTATED_CDS"/>
    <property type="molecule type" value="Genomic_DNA"/>
</dbReference>
<reference evidence="7 8" key="2">
    <citation type="journal article" date="2004" name="Nature">
        <title>Finishing the euchromatic sequence of the human genome.</title>
        <authorList>
            <consortium name="International Human Genome Sequencing Consortium"/>
        </authorList>
    </citation>
    <scope>NUCLEOTIDE SEQUENCE [LARGE SCALE GENOMIC DNA]</scope>
</reference>
<keyword evidence="4" id="KW-0863">Zinc-finger</keyword>
<evidence type="ECO:0000313" key="7">
    <source>
        <dbReference type="Ensembl" id="ENSP00000516217.1"/>
    </source>
</evidence>
<keyword evidence="6" id="KW-0539">Nucleus</keyword>
<dbReference type="EMBL" id="AC092504">
    <property type="status" value="NOT_ANNOTATED_CDS"/>
    <property type="molecule type" value="Genomic_DNA"/>
</dbReference>
<organism evidence="7 8">
    <name type="scientific">Homo sapiens</name>
    <name type="common">Human</name>
    <dbReference type="NCBI Taxonomy" id="9606"/>
    <lineage>
        <taxon>Eukaryota</taxon>
        <taxon>Metazoa</taxon>
        <taxon>Chordata</taxon>
        <taxon>Craniata</taxon>
        <taxon>Vertebrata</taxon>
        <taxon>Euteleostomi</taxon>
        <taxon>Mammalia</taxon>
        <taxon>Eutheria</taxon>
        <taxon>Euarchontoglires</taxon>
        <taxon>Primates</taxon>
        <taxon>Haplorrhini</taxon>
        <taxon>Catarrhini</taxon>
        <taxon>Hominidae</taxon>
        <taxon>Homo</taxon>
    </lineage>
</organism>
<reference evidence="7 8" key="1">
    <citation type="journal article" date="2001" name="Nature">
        <title>Initial sequencing and analysis of the human genome.</title>
        <authorList>
            <consortium name="International Human Genome Sequencing Consortium"/>
            <person name="Lander E.S."/>
            <person name="Linton L.M."/>
            <person name="Birren B."/>
            <person name="Nusbaum C."/>
            <person name="Zody M.C."/>
            <person name="Baldwin J."/>
            <person name="Devon K."/>
            <person name="Dewar K."/>
            <person name="Doyle M."/>
            <person name="FitzHugh W."/>
            <person name="Funke R."/>
            <person name="Gage D."/>
            <person name="Harris K."/>
            <person name="Heaford A."/>
            <person name="Howland J."/>
            <person name="Kann L."/>
            <person name="Lehoczky J."/>
            <person name="LeVine R."/>
            <person name="McEwan P."/>
            <person name="McKernan K."/>
            <person name="Meldrim J."/>
            <person name="Mesirov J.P."/>
            <person name="Miranda C."/>
            <person name="Morris W."/>
            <person name="Naylor J."/>
            <person name="Raymond C."/>
            <person name="Rosetti M."/>
            <person name="Santos R."/>
            <person name="Sheridan A."/>
            <person name="Sougnez C."/>
            <person name="Stange-Thomann N."/>
            <person name="Stojanovic N."/>
            <person name="Subramanian A."/>
            <person name="Wyman D."/>
            <person name="Rogers J."/>
            <person name="Sulston J."/>
            <person name="Ainscough R."/>
            <person name="Beck S."/>
            <person name="Bentley D."/>
            <person name="Burton J."/>
            <person name="Clee C."/>
            <person name="Carter N."/>
            <person name="Coulson A."/>
            <person name="Deadman R."/>
            <person name="Deloukas P."/>
            <person name="Dunham A."/>
            <person name="Dunham I."/>
            <person name="Durbin R."/>
            <person name="French L."/>
            <person name="Grafham D."/>
            <person name="Gregory S."/>
            <person name="Hubbard T."/>
            <person name="Humphray S."/>
            <person name="Hunt A."/>
            <person name="Jones M."/>
            <person name="Lloyd C."/>
            <person name="McMurray A."/>
            <person name="Matthews L."/>
            <person name="Mercer S."/>
            <person name="Milne S."/>
            <person name="Mullikin J.C."/>
            <person name="Mungall A."/>
            <person name="Plumb R."/>
            <person name="Ross M."/>
            <person name="Shownkeen R."/>
            <person name="Sims S."/>
            <person name="Waterston R.H."/>
            <person name="Wilson R.K."/>
            <person name="Hillier L.W."/>
            <person name="McPherson J.D."/>
            <person name="Marra M.A."/>
            <person name="Mardis E.R."/>
            <person name="Fulton L.A."/>
            <person name="Chinwalla A.T."/>
            <person name="Pepin K.H."/>
            <person name="Gish W.R."/>
            <person name="Chissoe S.L."/>
            <person name="Wendl M.C."/>
            <person name="Delehaunty K.D."/>
            <person name="Miner T.L."/>
            <person name="Delehaunty A."/>
            <person name="Kramer J.B."/>
            <person name="Cook L.L."/>
            <person name="Fulton R.S."/>
            <person name="Johnson D.L."/>
            <person name="Minx P.J."/>
            <person name="Clifton S.W."/>
            <person name="Hawkins T."/>
            <person name="Branscomb E."/>
            <person name="Predki P."/>
            <person name="Richardson P."/>
            <person name="Wenning S."/>
            <person name="Slezak T."/>
            <person name="Doggett N."/>
            <person name="Cheng J.F."/>
            <person name="Olsen A."/>
            <person name="Lucas S."/>
            <person name="Elkin C."/>
            <person name="Uberbacher E."/>
            <person name="Frazier M."/>
            <person name="Gibbs R.A."/>
            <person name="Muzny D.M."/>
            <person name="Scherer S.E."/>
            <person name="Bouck J.B."/>
            <person name="Sodergren E.J."/>
            <person name="Worley K.C."/>
            <person name="Rives C.M."/>
            <person name="Gorrell J.H."/>
            <person name="Metzker M.L."/>
            <person name="Naylor S.L."/>
            <person name="Kucherlapati R.S."/>
            <person name="Nelson D.L."/>
            <person name="Weinstock G.M."/>
            <person name="Sakaki Y."/>
            <person name="Fujiyama A."/>
            <person name="Hattori M."/>
            <person name="Yada T."/>
            <person name="Toyoda A."/>
            <person name="Itoh T."/>
            <person name="Kawagoe C."/>
            <person name="Watanabe H."/>
            <person name="Totoki Y."/>
            <person name="Taylor T."/>
            <person name="Weissenbach J."/>
            <person name="Heilig R."/>
            <person name="Saurin W."/>
            <person name="Artiguenave F."/>
            <person name="Brottier P."/>
            <person name="Bruls T."/>
            <person name="Pelletier E."/>
            <person name="Robert C."/>
            <person name="Wincker P."/>
            <person name="Smith D.R."/>
            <person name="Doucette-Stamm L."/>
            <person name="Rubenfield M."/>
            <person name="Weinstock K."/>
            <person name="Lee H.M."/>
            <person name="Dubois J."/>
            <person name="Rosenthal A."/>
            <person name="Platzer M."/>
            <person name="Nyakatura G."/>
            <person name="Taudien S."/>
            <person name="Rump A."/>
            <person name="Yang H."/>
            <person name="Yu J."/>
            <person name="Wang J."/>
            <person name="Huang G."/>
            <person name="Gu J."/>
            <person name="Hood L."/>
            <person name="Rowen L."/>
            <person name="Madan A."/>
            <person name="Qin S."/>
            <person name="Davis R.W."/>
            <person name="Federspiel N.A."/>
            <person name="Abola A.P."/>
            <person name="Proctor M.J."/>
            <person name="Myers R.M."/>
            <person name="Schmutz J."/>
            <person name="Dickson M."/>
            <person name="Grimwood J."/>
            <person name="Cox D.R."/>
            <person name="Olson M.V."/>
            <person name="Kaul R."/>
            <person name="Raymond C."/>
            <person name="Shimizu N."/>
            <person name="Kawasaki K."/>
            <person name="Minoshima S."/>
            <person name="Evans G.A."/>
            <person name="Athanasiou M."/>
            <person name="Schultz R."/>
            <person name="Roe B.A."/>
            <person name="Chen F."/>
            <person name="Pan H."/>
            <person name="Ramser J."/>
            <person name="Lehrach H."/>
            <person name="Reinhardt R."/>
            <person name="McCombie W.R."/>
            <person name="de la Bastide M."/>
            <person name="Dedhia N."/>
            <person name="Blocker H."/>
            <person name="Hornischer K."/>
            <person name="Nordsiek G."/>
            <person name="Agarwala R."/>
            <person name="Aravind L."/>
            <person name="Bailey J.A."/>
            <person name="Bateman A."/>
            <person name="Batzoglou S."/>
            <person name="Birney E."/>
            <person name="Bork P."/>
            <person name="Brown D.G."/>
            <person name="Burge C.B."/>
            <person name="Cerutti L."/>
            <person name="Chen H.C."/>
            <person name="Church D."/>
            <person name="Clamp M."/>
            <person name="Copley R.R."/>
            <person name="Doerks T."/>
            <person name="Eddy S.R."/>
            <person name="Eichler E.E."/>
            <person name="Furey T.S."/>
            <person name="Galagan J."/>
            <person name="Gilbert J.G."/>
            <person name="Harmon C."/>
            <person name="Hayashizaki Y."/>
            <person name="Haussler D."/>
            <person name="Hermjakob H."/>
            <person name="Hokamp K."/>
            <person name="Jang W."/>
            <person name="Johnson L.S."/>
            <person name="Jones T.A."/>
            <person name="Kasif S."/>
            <person name="Kaspryzk A."/>
            <person name="Kennedy S."/>
            <person name="Kent W.J."/>
            <person name="Kitts P."/>
            <person name="Koonin E.V."/>
            <person name="Korf I."/>
            <person name="Kulp D."/>
            <person name="Lancet D."/>
            <person name="Lowe T.M."/>
            <person name="McLysaght A."/>
            <person name="Mikkelsen T."/>
            <person name="Moran J.V."/>
            <person name="Mulder N."/>
            <person name="Pollara V.J."/>
            <person name="Ponting C.P."/>
            <person name="Schuler G."/>
            <person name="Schultz J."/>
            <person name="Slater G."/>
            <person name="Smit A.F."/>
            <person name="Stupka E."/>
            <person name="Szustakowski J."/>
            <person name="Thierry-Mieg D."/>
            <person name="Thierry-Mieg J."/>
            <person name="Wagner L."/>
            <person name="Wallis J."/>
            <person name="Wheeler R."/>
            <person name="Williams A."/>
            <person name="Wolf Y.I."/>
            <person name="Wolfe K.H."/>
            <person name="Yang S.P."/>
            <person name="Yeh R.F."/>
            <person name="Collins F."/>
            <person name="Guyer M.S."/>
            <person name="Peterson J."/>
            <person name="Felsenfeld A."/>
            <person name="Wetterstrand K.A."/>
            <person name="Patrinos A."/>
            <person name="Morgan M.J."/>
            <person name="de Jong P."/>
            <person name="Catanese J.J."/>
            <person name="Osoegawa K."/>
            <person name="Shizuya H."/>
            <person name="Choi S."/>
            <person name="Chen Y.J."/>
        </authorList>
    </citation>
    <scope>NUCLEOTIDE SEQUENCE [LARGE SCALE GENOMIC DNA]</scope>
</reference>
<dbReference type="GeneTree" id="ENSGT00940000160242"/>
<keyword evidence="5" id="KW-0862">Zinc</keyword>
<dbReference type="AlphaFoldDB" id="A0A994J5B7"/>
<dbReference type="EMBL" id="AC096918">
    <property type="status" value="NOT_ANNOTATED_CDS"/>
    <property type="molecule type" value="Genomic_DNA"/>
</dbReference>
<dbReference type="EMBL" id="KC876900">
    <property type="status" value="NOT_ANNOTATED_CDS"/>
    <property type="molecule type" value="Genomic_DNA"/>
</dbReference>
<reference evidence="7" key="4">
    <citation type="submission" date="2025-08" db="UniProtKB">
        <authorList>
            <consortium name="Ensembl"/>
        </authorList>
    </citation>
    <scope>IDENTIFICATION</scope>
</reference>
<comment type="subcellular location">
    <subcellularLocation>
        <location evidence="1">Nucleus</location>
    </subcellularLocation>
</comment>
<evidence type="ECO:0000256" key="3">
    <source>
        <dbReference type="ARBA" id="ARBA00022737"/>
    </source>
</evidence>
<reference evidence="7 8" key="3">
    <citation type="journal article" date="2006" name="Nature">
        <title>The DNA sequence, annotation and analysis of human chromosome 3.</title>
        <authorList>
            <person name="Muzny D.M."/>
            <person name="Scherer S.E."/>
            <person name="Kaul R."/>
            <person name="Wang J."/>
            <person name="Yu J."/>
            <person name="Sudbrak R."/>
            <person name="Buhay C.J."/>
            <person name="Chen R."/>
            <person name="Cree A."/>
            <person name="Ding Y."/>
            <person name="Dugan-Rocha S."/>
            <person name="Gill R."/>
            <person name="Gunaratne P."/>
            <person name="Harris R.A."/>
            <person name="Hawes A.C."/>
            <person name="Hernandez J."/>
            <person name="Hodgson A.V."/>
            <person name="Hume J."/>
            <person name="Jackson A."/>
            <person name="Khan Z.M."/>
            <person name="Kovar-Smith C."/>
            <person name="Lewis L.R."/>
            <person name="Lozado R.J."/>
            <person name="Metzker M.L."/>
            <person name="Milosavljevic A."/>
            <person name="Miner G.R."/>
            <person name="Morgan M.B."/>
            <person name="Nazareth L.V."/>
            <person name="Scott G."/>
            <person name="Sodergren E."/>
            <person name="Song X.Z."/>
            <person name="Steffen D."/>
            <person name="Wei S."/>
            <person name="Wheeler D.A."/>
            <person name="Wright M.W."/>
            <person name="Worley K.C."/>
            <person name="Yuan Y."/>
            <person name="Zhang Z."/>
            <person name="Adams C.Q."/>
            <person name="Ansari-Lari M.A."/>
            <person name="Ayele M."/>
            <person name="Brown M.J."/>
            <person name="Chen G."/>
            <person name="Chen Z."/>
            <person name="Clendenning J."/>
            <person name="Clerc-Blankenburg K.P."/>
            <person name="Chen R."/>
            <person name="Chen Z."/>
            <person name="Davis C."/>
            <person name="Delgado O."/>
            <person name="Dinh H.H."/>
            <person name="Dong W."/>
            <person name="Draper H."/>
            <person name="Ernst S."/>
            <person name="Fu G."/>
            <person name="Gonzalez-Garay M.L."/>
            <person name="Garcia D.K."/>
            <person name="Gillett W."/>
            <person name="Gu J."/>
            <person name="Hao B."/>
            <person name="Haugen E."/>
            <person name="Havlak P."/>
            <person name="He X."/>
            <person name="Hennig S."/>
            <person name="Hu S."/>
            <person name="Huang W."/>
            <person name="Jackson L.R."/>
            <person name="Jacob L.S."/>
            <person name="Kelly S.H."/>
            <person name="Kube M."/>
            <person name="Levy R."/>
            <person name="Li Z."/>
            <person name="Liu B."/>
            <person name="Liu J."/>
            <person name="Liu W."/>
            <person name="Lu J."/>
            <person name="Maheshwari M."/>
            <person name="Nguyen B.V."/>
            <person name="Okwuonu G.O."/>
            <person name="Palmeiri A."/>
            <person name="Pasternak S."/>
            <person name="Perez L.M."/>
            <person name="Phelps K.A."/>
            <person name="Plopper F.J."/>
            <person name="Qiang B."/>
            <person name="Raymond C."/>
            <person name="Rodriguez R."/>
            <person name="Saenphimmachak C."/>
            <person name="Santibanez J."/>
            <person name="Shen H."/>
            <person name="Shen Y."/>
            <person name="Subramanian S."/>
            <person name="Tabor P.E."/>
            <person name="Verduzco D."/>
            <person name="Waldron L."/>
            <person name="Wang J."/>
            <person name="Wang J."/>
            <person name="Wang Q."/>
            <person name="Williams G.A."/>
            <person name="Wong G.K."/>
            <person name="Yao Z."/>
            <person name="Zhang J."/>
            <person name="Zhang X."/>
            <person name="Zhao G."/>
            <person name="Zhou J."/>
            <person name="Zhou Y."/>
            <person name="Nelson D."/>
            <person name="Lehrach H."/>
            <person name="Reinhardt R."/>
            <person name="Naylor S.L."/>
            <person name="Yang H."/>
            <person name="Olson M."/>
            <person name="Weinstock G."/>
            <person name="Gibbs R.A."/>
        </authorList>
    </citation>
    <scope>NUCLEOTIDE SEQUENCE [LARGE SCALE GENOMIC DNA]</scope>
</reference>
<dbReference type="EMBL" id="AC092505">
    <property type="status" value="NOT_ANNOTATED_CDS"/>
    <property type="molecule type" value="Genomic_DNA"/>
</dbReference>
<protein>
    <submittedName>
        <fullName evidence="7">Zinc finger protein 385D</fullName>
    </submittedName>
</protein>
<dbReference type="PANTHER" id="PTHR23067:SF12">
    <property type="entry name" value="ZINC FINGER PROTEIN 385D"/>
    <property type="match status" value="1"/>
</dbReference>
<dbReference type="EMBL" id="AC023798">
    <property type="status" value="NOT_ANNOTATED_CDS"/>
    <property type="molecule type" value="Genomic_DNA"/>
</dbReference>
<evidence type="ECO:0000256" key="2">
    <source>
        <dbReference type="ARBA" id="ARBA00022723"/>
    </source>
</evidence>
<dbReference type="EMBL" id="AC009429">
    <property type="status" value="NOT_ANNOTATED_CDS"/>
    <property type="molecule type" value="Genomic_DNA"/>
</dbReference>